<name>A0A343TNA8_9EURY</name>
<protein>
    <submittedName>
        <fullName evidence="1">Uncharacterized protein</fullName>
    </submittedName>
</protein>
<dbReference type="KEGG" id="hdf:AArcSl_2969"/>
<dbReference type="Proteomes" id="UP000263012">
    <property type="component" value="Chromosome"/>
</dbReference>
<accession>A0A343TNA8</accession>
<sequence length="236" mass="25964">MGMTIMKRRSVLRALGSGSGIGVFGSTTVVGRNNSGSNPVIRGRIQRPDNRPQTEHVVFLDIKPDGGQNRYYEIIELGPSGRFEHALTEPSQVRIVYWGLSGKSITERDGIPDLYYIKDVSVGPRPLNVGNLQLPEGHVLNVKVENKAGDPVEGAGVRVATCLAAECESWYGSGRHETNEDGMFVFGGADKPGIEVSGPVYTNVYHPDGEWEWRTHLDSAELYVDEPTEHVFEIEL</sequence>
<gene>
    <name evidence="1" type="ORF">AArcSl_2969</name>
</gene>
<evidence type="ECO:0000313" key="1">
    <source>
        <dbReference type="EMBL" id="AUX10580.1"/>
    </source>
</evidence>
<reference evidence="2" key="1">
    <citation type="submission" date="2017-11" db="EMBL/GenBank/DDBJ databases">
        <title>Phenotypic and genomic properties of facultatively anaerobic sulfur-reducing natronoarchaea from hypersaline soda lakes.</title>
        <authorList>
            <person name="Sorokin D.Y."/>
            <person name="Kublanov I.V."/>
            <person name="Roman P."/>
            <person name="Sinninghe Damste J.S."/>
            <person name="Golyshin P.N."/>
            <person name="Rojo D."/>
            <person name="Ciordia S."/>
            <person name="Mena M.D.C."/>
            <person name="Ferrer M."/>
            <person name="Messina E."/>
            <person name="Smedile F."/>
            <person name="La Spada G."/>
            <person name="La Cono V."/>
            <person name="Yakimov M.M."/>
        </authorList>
    </citation>
    <scope>NUCLEOTIDE SEQUENCE [LARGE SCALE GENOMIC DNA]</scope>
    <source>
        <strain evidence="2">AArc-Sl</strain>
    </source>
</reference>
<dbReference type="EMBL" id="CP025066">
    <property type="protein sequence ID" value="AUX10580.1"/>
    <property type="molecule type" value="Genomic_DNA"/>
</dbReference>
<organism evidence="1 2">
    <name type="scientific">Halalkaliarchaeum desulfuricum</name>
    <dbReference type="NCBI Taxonomy" id="2055893"/>
    <lineage>
        <taxon>Archaea</taxon>
        <taxon>Methanobacteriati</taxon>
        <taxon>Methanobacteriota</taxon>
        <taxon>Stenosarchaea group</taxon>
        <taxon>Halobacteria</taxon>
        <taxon>Halobacteriales</taxon>
        <taxon>Haloferacaceae</taxon>
        <taxon>Halalkaliarchaeum</taxon>
    </lineage>
</organism>
<evidence type="ECO:0000313" key="2">
    <source>
        <dbReference type="Proteomes" id="UP000263012"/>
    </source>
</evidence>
<keyword evidence="2" id="KW-1185">Reference proteome</keyword>
<dbReference type="AlphaFoldDB" id="A0A343TNA8"/>
<proteinExistence type="predicted"/>